<evidence type="ECO:0000313" key="3">
    <source>
        <dbReference type="EMBL" id="AHX11148.1"/>
    </source>
</evidence>
<name>X5H368_9RICK</name>
<dbReference type="PANTHER" id="PTHR43542:SF1">
    <property type="entry name" value="METHYLTRANSFERASE"/>
    <property type="match status" value="1"/>
</dbReference>
<evidence type="ECO:0000256" key="2">
    <source>
        <dbReference type="ARBA" id="ARBA00022679"/>
    </source>
</evidence>
<dbReference type="EMBL" id="CP007481">
    <property type="protein sequence ID" value="AHX11148.1"/>
    <property type="molecule type" value="Genomic_DNA"/>
</dbReference>
<dbReference type="PANTHER" id="PTHR43542">
    <property type="entry name" value="METHYLTRANSFERASE"/>
    <property type="match status" value="1"/>
</dbReference>
<gene>
    <name evidence="3" type="ORF">NHE_0183</name>
</gene>
<dbReference type="OrthoDB" id="9803017at2"/>
<dbReference type="Pfam" id="PF03602">
    <property type="entry name" value="Cons_hypoth95"/>
    <property type="match status" value="1"/>
</dbReference>
<proteinExistence type="predicted"/>
<dbReference type="HOGENOM" id="CLU_075826_0_2_5"/>
<dbReference type="CDD" id="cd02440">
    <property type="entry name" value="AdoMet_MTases"/>
    <property type="match status" value="1"/>
</dbReference>
<reference evidence="3 4" key="1">
    <citation type="submission" date="2014-03" db="EMBL/GenBank/DDBJ databases">
        <title>Sequencing and Comparison of Genomes and Transcriptome Profiles of Human Ehrlichiosis Agents.</title>
        <authorList>
            <person name="Lin M."/>
            <person name="Daugherty S.C."/>
            <person name="Nagaraj S."/>
            <person name="Cheng Z."/>
            <person name="Xiong Q."/>
            <person name="Lin F.-Y."/>
            <person name="Sengamalay N."/>
            <person name="Ott S."/>
            <person name="Godinez A."/>
            <person name="Tallon L.J."/>
            <person name="Sadzewicz L."/>
            <person name="Fraser C.M."/>
            <person name="Dunning Hotopp J.C."/>
            <person name="Rikihisa Y."/>
        </authorList>
    </citation>
    <scope>NUCLEOTIDE SEQUENCE [LARGE SCALE GENOMIC DNA]</scope>
    <source>
        <strain evidence="3 4">Oregon</strain>
    </source>
</reference>
<dbReference type="PIRSF" id="PIRSF004553">
    <property type="entry name" value="CHP00095"/>
    <property type="match status" value="1"/>
</dbReference>
<dbReference type="AlphaFoldDB" id="X5H368"/>
<dbReference type="InterPro" id="IPR029063">
    <property type="entry name" value="SAM-dependent_MTases_sf"/>
</dbReference>
<dbReference type="EC" id="2.1.1.-" evidence="3"/>
<evidence type="ECO:0000256" key="1">
    <source>
        <dbReference type="ARBA" id="ARBA00022603"/>
    </source>
</evidence>
<dbReference type="KEGG" id="nhm:NHE_0183"/>
<dbReference type="InterPro" id="IPR004398">
    <property type="entry name" value="RNA_MeTrfase_RsmD"/>
</dbReference>
<dbReference type="GO" id="GO:0031167">
    <property type="term" value="P:rRNA methylation"/>
    <property type="evidence" value="ECO:0007669"/>
    <property type="project" value="InterPro"/>
</dbReference>
<dbReference type="Proteomes" id="UP000023755">
    <property type="component" value="Chromosome"/>
</dbReference>
<sequence>MRVISGKYREKKIDLIKGVTIRPTMGKVREALFNILAHSSLMSKAFEEIHFLDLFTGTGSISIEALSRGCRSITAVDIDTRCIRANLERLAISDITVLDRNIINLDSSLIQYDVVFMDPPYMKEAVKYRPATIVEKSFDNLHKHHWLASGSIVILEKDRKDNSEMNHQGFEVLDRRRYGTSELLIFRYKEMA</sequence>
<dbReference type="Gene3D" id="3.40.50.150">
    <property type="entry name" value="Vaccinia Virus protein VP39"/>
    <property type="match status" value="1"/>
</dbReference>
<keyword evidence="4" id="KW-1185">Reference proteome</keyword>
<dbReference type="InterPro" id="IPR002052">
    <property type="entry name" value="DNA_methylase_N6_adenine_CS"/>
</dbReference>
<dbReference type="RefSeq" id="WP_038558929.1">
    <property type="nucleotide sequence ID" value="NZ_CP007481.1"/>
</dbReference>
<dbReference type="PROSITE" id="PS00092">
    <property type="entry name" value="N6_MTASE"/>
    <property type="match status" value="1"/>
</dbReference>
<protein>
    <submittedName>
        <fullName evidence="3">RNA methyltransferase, RsmD family</fullName>
        <ecNumber evidence="3">2.1.1.-</ecNumber>
    </submittedName>
</protein>
<dbReference type="NCBIfam" id="TIGR00095">
    <property type="entry name" value="16S rRNA (guanine(966)-N(2))-methyltransferase RsmD"/>
    <property type="match status" value="1"/>
</dbReference>
<dbReference type="GO" id="GO:0008168">
    <property type="term" value="F:methyltransferase activity"/>
    <property type="evidence" value="ECO:0007669"/>
    <property type="project" value="UniProtKB-KW"/>
</dbReference>
<evidence type="ECO:0000313" key="4">
    <source>
        <dbReference type="Proteomes" id="UP000023755"/>
    </source>
</evidence>
<accession>X5H368</accession>
<dbReference type="STRING" id="1286528.NHE_0183"/>
<keyword evidence="1 3" id="KW-0489">Methyltransferase</keyword>
<keyword evidence="2 3" id="KW-0808">Transferase</keyword>
<dbReference type="GO" id="GO:0003676">
    <property type="term" value="F:nucleic acid binding"/>
    <property type="evidence" value="ECO:0007669"/>
    <property type="project" value="InterPro"/>
</dbReference>
<organism evidence="3 4">
    <name type="scientific">Neorickettsia helminthoeca str. Oregon</name>
    <dbReference type="NCBI Taxonomy" id="1286528"/>
    <lineage>
        <taxon>Bacteria</taxon>
        <taxon>Pseudomonadati</taxon>
        <taxon>Pseudomonadota</taxon>
        <taxon>Alphaproteobacteria</taxon>
        <taxon>Rickettsiales</taxon>
        <taxon>Anaplasmataceae</taxon>
        <taxon>Neorickettsia</taxon>
    </lineage>
</organism>
<dbReference type="SUPFAM" id="SSF53335">
    <property type="entry name" value="S-adenosyl-L-methionine-dependent methyltransferases"/>
    <property type="match status" value="1"/>
</dbReference>